<protein>
    <submittedName>
        <fullName evidence="3">FAD-dependent oxidoreductase</fullName>
    </submittedName>
</protein>
<comment type="caution">
    <text evidence="3">The sequence shown here is derived from an EMBL/GenBank/DDBJ whole genome shotgun (WGS) entry which is preliminary data.</text>
</comment>
<dbReference type="InterPro" id="IPR006076">
    <property type="entry name" value="FAD-dep_OxRdtase"/>
</dbReference>
<sequence>MMERLTVDVAIIGGGTAACAAAVAFRETGLTVALLEKRLCGAGASGVNFGGVRQQGRDLAELPLSQRARLLWDGLNAKLGEDVGFEATGHIKLARSEADMAVLETYARDAAEHGLALQLLGPNALRAEMPWLGSAVMGASLSPTDGQANPRVVGPAFARLARRLGAEPREHAPVRHAAHDGAGFTVEAEGVTVRSRSLVNAAGAFGGVVAGWFGEAAPVAPLSPNMVVTEPLPPLVTRSIGVVGGDVYVRQTRRGNVVLGGGRGTADVADGLARPVAATSLGAMEKTLALIPDLAHAQVIRTWSGLDGEMPDHIPVIGPSCTTPGLVHAFGFSGHGFQLGPVVGEILAELVTQGRSASPLHPFRIERFADWRGPYRSEGEIEH</sequence>
<dbReference type="PANTHER" id="PTHR13847">
    <property type="entry name" value="SARCOSINE DEHYDROGENASE-RELATED"/>
    <property type="match status" value="1"/>
</dbReference>
<evidence type="ECO:0000313" key="4">
    <source>
        <dbReference type="Proteomes" id="UP000035929"/>
    </source>
</evidence>
<dbReference type="Gene3D" id="3.50.50.60">
    <property type="entry name" value="FAD/NAD(P)-binding domain"/>
    <property type="match status" value="1"/>
</dbReference>
<evidence type="ECO:0000259" key="2">
    <source>
        <dbReference type="Pfam" id="PF01266"/>
    </source>
</evidence>
<dbReference type="SUPFAM" id="SSF54373">
    <property type="entry name" value="FAD-linked reductases, C-terminal domain"/>
    <property type="match status" value="1"/>
</dbReference>
<dbReference type="PROSITE" id="PS51257">
    <property type="entry name" value="PROKAR_LIPOPROTEIN"/>
    <property type="match status" value="1"/>
</dbReference>
<gene>
    <name evidence="3" type="ORF">VP06_11995</name>
</gene>
<dbReference type="Proteomes" id="UP000035929">
    <property type="component" value="Unassembled WGS sequence"/>
</dbReference>
<organism evidence="3 4">
    <name type="scientific">Methylobacterium aquaticum</name>
    <dbReference type="NCBI Taxonomy" id="270351"/>
    <lineage>
        <taxon>Bacteria</taxon>
        <taxon>Pseudomonadati</taxon>
        <taxon>Pseudomonadota</taxon>
        <taxon>Alphaproteobacteria</taxon>
        <taxon>Hyphomicrobiales</taxon>
        <taxon>Methylobacteriaceae</taxon>
        <taxon>Methylobacterium</taxon>
    </lineage>
</organism>
<reference evidence="3 4" key="1">
    <citation type="submission" date="2015-03" db="EMBL/GenBank/DDBJ databases">
        <title>Genome sequencing of Methylobacterium aquaticum DSM16371 type strain.</title>
        <authorList>
            <person name="Chaudhry V."/>
            <person name="Patil P.B."/>
        </authorList>
    </citation>
    <scope>NUCLEOTIDE SEQUENCE [LARGE SCALE GENOMIC DNA]</scope>
    <source>
        <strain evidence="3 4">DSM 16371</strain>
    </source>
</reference>
<dbReference type="GO" id="GO:0005737">
    <property type="term" value="C:cytoplasm"/>
    <property type="evidence" value="ECO:0007669"/>
    <property type="project" value="TreeGrafter"/>
</dbReference>
<accession>A0A0J6SPC4</accession>
<feature type="domain" description="FAD dependent oxidoreductase" evidence="2">
    <location>
        <begin position="8"/>
        <end position="350"/>
    </location>
</feature>
<dbReference type="InterPro" id="IPR036188">
    <property type="entry name" value="FAD/NAD-bd_sf"/>
</dbReference>
<evidence type="ECO:0000313" key="3">
    <source>
        <dbReference type="EMBL" id="KMO35504.1"/>
    </source>
</evidence>
<dbReference type="AlphaFoldDB" id="A0A0J6SPC4"/>
<dbReference type="EMBL" id="LABX01000087">
    <property type="protein sequence ID" value="KMO35504.1"/>
    <property type="molecule type" value="Genomic_DNA"/>
</dbReference>
<proteinExistence type="predicted"/>
<dbReference type="PANTHER" id="PTHR13847:SF289">
    <property type="entry name" value="GLYCINE OXIDASE"/>
    <property type="match status" value="1"/>
</dbReference>
<dbReference type="SUPFAM" id="SSF51905">
    <property type="entry name" value="FAD/NAD(P)-binding domain"/>
    <property type="match status" value="1"/>
</dbReference>
<evidence type="ECO:0000256" key="1">
    <source>
        <dbReference type="ARBA" id="ARBA00023002"/>
    </source>
</evidence>
<keyword evidence="1" id="KW-0560">Oxidoreductase</keyword>
<dbReference type="GO" id="GO:0016491">
    <property type="term" value="F:oxidoreductase activity"/>
    <property type="evidence" value="ECO:0007669"/>
    <property type="project" value="UniProtKB-KW"/>
</dbReference>
<dbReference type="Gene3D" id="3.30.9.10">
    <property type="entry name" value="D-Amino Acid Oxidase, subunit A, domain 2"/>
    <property type="match status" value="1"/>
</dbReference>
<dbReference type="Pfam" id="PF01266">
    <property type="entry name" value="DAO"/>
    <property type="match status" value="1"/>
</dbReference>
<name>A0A0J6SPC4_9HYPH</name>
<dbReference type="PATRIC" id="fig|270351.6.peg.7335"/>